<keyword evidence="3" id="KW-1185">Reference proteome</keyword>
<dbReference type="AlphaFoldDB" id="A0A4S4A1U2"/>
<comment type="caution">
    <text evidence="2">The sequence shown here is derived from an EMBL/GenBank/DDBJ whole genome shotgun (WGS) entry which is preliminary data.</text>
</comment>
<dbReference type="OrthoDB" id="9796521at2"/>
<dbReference type="Proteomes" id="UP000307507">
    <property type="component" value="Unassembled WGS sequence"/>
</dbReference>
<reference evidence="2 3" key="1">
    <citation type="submission" date="2019-04" db="EMBL/GenBank/DDBJ databases">
        <title>Flavobacterium sp. nov. isolated from construction timber.</title>
        <authorList>
            <person name="Lin S.-Y."/>
            <person name="Chang C.-T."/>
            <person name="Young C.-C."/>
        </authorList>
    </citation>
    <scope>NUCLEOTIDE SEQUENCE [LARGE SCALE GENOMIC DNA]</scope>
    <source>
        <strain evidence="2 3">CC-CTC003</strain>
    </source>
</reference>
<dbReference type="EMBL" id="SSNZ01000002">
    <property type="protein sequence ID" value="THF51899.1"/>
    <property type="molecule type" value="Genomic_DNA"/>
</dbReference>
<dbReference type="RefSeq" id="WP_136402883.1">
    <property type="nucleotide sequence ID" value="NZ_SSNZ01000002.1"/>
</dbReference>
<evidence type="ECO:0000259" key="1">
    <source>
        <dbReference type="PROSITE" id="PS51819"/>
    </source>
</evidence>
<dbReference type="InterPro" id="IPR029068">
    <property type="entry name" value="Glyas_Bleomycin-R_OHBP_Dase"/>
</dbReference>
<gene>
    <name evidence="2" type="ORF">E6C50_09110</name>
</gene>
<evidence type="ECO:0000313" key="2">
    <source>
        <dbReference type="EMBL" id="THF51899.1"/>
    </source>
</evidence>
<name>A0A4S4A1U2_9FLAO</name>
<organism evidence="2 3">
    <name type="scientific">Flavobacterium supellecticarium</name>
    <dbReference type="NCBI Taxonomy" id="2565924"/>
    <lineage>
        <taxon>Bacteria</taxon>
        <taxon>Pseudomonadati</taxon>
        <taxon>Bacteroidota</taxon>
        <taxon>Flavobacteriia</taxon>
        <taxon>Flavobacteriales</taxon>
        <taxon>Flavobacteriaceae</taxon>
        <taxon>Flavobacterium</taxon>
    </lineage>
</organism>
<dbReference type="InterPro" id="IPR004360">
    <property type="entry name" value="Glyas_Fos-R_dOase_dom"/>
</dbReference>
<proteinExistence type="predicted"/>
<evidence type="ECO:0000313" key="3">
    <source>
        <dbReference type="Proteomes" id="UP000307507"/>
    </source>
</evidence>
<dbReference type="InterPro" id="IPR037523">
    <property type="entry name" value="VOC_core"/>
</dbReference>
<feature type="domain" description="VOC" evidence="1">
    <location>
        <begin position="3"/>
        <end position="128"/>
    </location>
</feature>
<sequence length="129" mass="14234">MINFAYTILYVQNVNKAMTFYENAFGFERKFITPDEDYGELITGSTTLSFAVHTLAKSNLKDGYIESNPTAKPFGIELGFTSDDVEKTVATALQAGATLTEAVKSKPWGQKVAYVRDPEGFLVEICSPM</sequence>
<dbReference type="PROSITE" id="PS51819">
    <property type="entry name" value="VOC"/>
    <property type="match status" value="1"/>
</dbReference>
<protein>
    <submittedName>
        <fullName evidence="2">VOC family protein</fullName>
    </submittedName>
</protein>
<dbReference type="Gene3D" id="3.10.180.10">
    <property type="entry name" value="2,3-Dihydroxybiphenyl 1,2-Dioxygenase, domain 1"/>
    <property type="match status" value="1"/>
</dbReference>
<dbReference type="Pfam" id="PF00903">
    <property type="entry name" value="Glyoxalase"/>
    <property type="match status" value="1"/>
</dbReference>
<dbReference type="SUPFAM" id="SSF54593">
    <property type="entry name" value="Glyoxalase/Bleomycin resistance protein/Dihydroxybiphenyl dioxygenase"/>
    <property type="match status" value="1"/>
</dbReference>
<dbReference type="PANTHER" id="PTHR34109">
    <property type="entry name" value="BNAUNNG04460D PROTEIN-RELATED"/>
    <property type="match status" value="1"/>
</dbReference>
<accession>A0A4S4A1U2</accession>
<dbReference type="CDD" id="cd07264">
    <property type="entry name" value="VOC_like"/>
    <property type="match status" value="1"/>
</dbReference>